<organism evidence="1">
    <name type="scientific">mine drainage metagenome</name>
    <dbReference type="NCBI Taxonomy" id="410659"/>
    <lineage>
        <taxon>unclassified sequences</taxon>
        <taxon>metagenomes</taxon>
        <taxon>ecological metagenomes</taxon>
    </lineage>
</organism>
<dbReference type="EMBL" id="MLJW01004864">
    <property type="protein sequence ID" value="OIQ69191.1"/>
    <property type="molecule type" value="Genomic_DNA"/>
</dbReference>
<gene>
    <name evidence="1" type="ORF">GALL_492090</name>
</gene>
<reference evidence="1" key="1">
    <citation type="submission" date="2016-10" db="EMBL/GenBank/DDBJ databases">
        <title>Sequence of Gallionella enrichment culture.</title>
        <authorList>
            <person name="Poehlein A."/>
            <person name="Muehling M."/>
            <person name="Daniel R."/>
        </authorList>
    </citation>
    <scope>NUCLEOTIDE SEQUENCE</scope>
</reference>
<accession>A0A1J5PN53</accession>
<name>A0A1J5PN53_9ZZZZ</name>
<proteinExistence type="predicted"/>
<comment type="caution">
    <text evidence="1">The sequence shown here is derived from an EMBL/GenBank/DDBJ whole genome shotgun (WGS) entry which is preliminary data.</text>
</comment>
<sequence>MVGNAIEDVTLILKTNRVRCLTSADETPFQTNFASMYEFWEKNILVFFFISHVVKEWCVDLVDLNFLTSLGKVDADG</sequence>
<evidence type="ECO:0000313" key="1">
    <source>
        <dbReference type="EMBL" id="OIQ69191.1"/>
    </source>
</evidence>
<dbReference type="AlphaFoldDB" id="A0A1J5PN53"/>
<protein>
    <submittedName>
        <fullName evidence="1">Uncharacterized protein</fullName>
    </submittedName>
</protein>